<dbReference type="PANTHER" id="PTHR36842:SF1">
    <property type="entry name" value="PROTEIN TOLB"/>
    <property type="match status" value="1"/>
</dbReference>
<protein>
    <recommendedName>
        <fullName evidence="5">TolB protein</fullName>
    </recommendedName>
</protein>
<evidence type="ECO:0000313" key="3">
    <source>
        <dbReference type="EMBL" id="GAA1745749.1"/>
    </source>
</evidence>
<dbReference type="Pfam" id="PF07676">
    <property type="entry name" value="PD40"/>
    <property type="match status" value="2"/>
</dbReference>
<organism evidence="3 4">
    <name type="scientific">Nostocoides vanveenii</name>
    <dbReference type="NCBI Taxonomy" id="330835"/>
    <lineage>
        <taxon>Bacteria</taxon>
        <taxon>Bacillati</taxon>
        <taxon>Actinomycetota</taxon>
        <taxon>Actinomycetes</taxon>
        <taxon>Micrococcales</taxon>
        <taxon>Intrasporangiaceae</taxon>
        <taxon>Nostocoides</taxon>
    </lineage>
</organism>
<dbReference type="InterPro" id="IPR011659">
    <property type="entry name" value="WD40"/>
</dbReference>
<dbReference type="InterPro" id="IPR011042">
    <property type="entry name" value="6-blade_b-propeller_TolB-like"/>
</dbReference>
<accession>A0ABN2K0L1</accession>
<keyword evidence="2" id="KW-0732">Signal</keyword>
<sequence>MKYASLVAVVLAGPALGLSTAASGMAVESPAAPDAKAGSTELLYIDQDRALRAIGGDGTGDRAVGALTDVYRAQWSPDGKAVVVEGNRDGVNALYVMSAAGTGVRRLTFGPASALGPDWSPDGKQIAFIRCGTGGQCNLVTIPASGGVPRVVSRPGQISDPYCYGPDYERAVAWRPDGRALAVGVWCDDDSGGDYTAIVSAATGAQIGHVYGDDVSWSPNGKQIINHAWSTTYDGEPPVVQLRSAAGSLIRRVSPPSTDAIGWEQPVWSPDGRTVAYARSAQDYGARSAIVISGLDGTRPRVLMRGAGYPDSPPTPQDWRTRP</sequence>
<evidence type="ECO:0000313" key="4">
    <source>
        <dbReference type="Proteomes" id="UP001501475"/>
    </source>
</evidence>
<dbReference type="PANTHER" id="PTHR36842">
    <property type="entry name" value="PROTEIN TOLB HOMOLOG"/>
    <property type="match status" value="1"/>
</dbReference>
<evidence type="ECO:0000256" key="2">
    <source>
        <dbReference type="SAM" id="SignalP"/>
    </source>
</evidence>
<dbReference type="Gene3D" id="2.120.10.30">
    <property type="entry name" value="TolB, C-terminal domain"/>
    <property type="match status" value="2"/>
</dbReference>
<gene>
    <name evidence="3" type="ORF">GCM10009810_02820</name>
</gene>
<comment type="caution">
    <text evidence="3">The sequence shown here is derived from an EMBL/GenBank/DDBJ whole genome shotgun (WGS) entry which is preliminary data.</text>
</comment>
<dbReference type="Proteomes" id="UP001501475">
    <property type="component" value="Unassembled WGS sequence"/>
</dbReference>
<feature type="chain" id="PRO_5045043138" description="TolB protein" evidence="2">
    <location>
        <begin position="27"/>
        <end position="323"/>
    </location>
</feature>
<reference evidence="3 4" key="1">
    <citation type="journal article" date="2019" name="Int. J. Syst. Evol. Microbiol.">
        <title>The Global Catalogue of Microorganisms (GCM) 10K type strain sequencing project: providing services to taxonomists for standard genome sequencing and annotation.</title>
        <authorList>
            <consortium name="The Broad Institute Genomics Platform"/>
            <consortium name="The Broad Institute Genome Sequencing Center for Infectious Disease"/>
            <person name="Wu L."/>
            <person name="Ma J."/>
        </authorList>
    </citation>
    <scope>NUCLEOTIDE SEQUENCE [LARGE SCALE GENOMIC DNA]</scope>
    <source>
        <strain evidence="3 4">JCM 15591</strain>
    </source>
</reference>
<evidence type="ECO:0008006" key="5">
    <source>
        <dbReference type="Google" id="ProtNLM"/>
    </source>
</evidence>
<dbReference type="EMBL" id="BAAAPN010000009">
    <property type="protein sequence ID" value="GAA1745749.1"/>
    <property type="molecule type" value="Genomic_DNA"/>
</dbReference>
<proteinExistence type="inferred from homology"/>
<dbReference type="SUPFAM" id="SSF82171">
    <property type="entry name" value="DPP6 N-terminal domain-like"/>
    <property type="match status" value="1"/>
</dbReference>
<name>A0ABN2K0L1_9MICO</name>
<evidence type="ECO:0000256" key="1">
    <source>
        <dbReference type="ARBA" id="ARBA00009820"/>
    </source>
</evidence>
<keyword evidence="4" id="KW-1185">Reference proteome</keyword>
<feature type="signal peptide" evidence="2">
    <location>
        <begin position="1"/>
        <end position="26"/>
    </location>
</feature>
<comment type="similarity">
    <text evidence="1">Belongs to the TolB family.</text>
</comment>